<dbReference type="EMBL" id="BMOB01000002">
    <property type="protein sequence ID" value="GGI80777.1"/>
    <property type="molecule type" value="Genomic_DNA"/>
</dbReference>
<evidence type="ECO:0000256" key="1">
    <source>
        <dbReference type="SAM" id="SignalP"/>
    </source>
</evidence>
<protein>
    <submittedName>
        <fullName evidence="2">Uncharacterized protein</fullName>
    </submittedName>
</protein>
<comment type="caution">
    <text evidence="2">The sequence shown here is derived from an EMBL/GenBank/DDBJ whole genome shotgun (WGS) entry which is preliminary data.</text>
</comment>
<dbReference type="OrthoDB" id="5653383at2"/>
<gene>
    <name evidence="2" type="ORF">GCM10007966_06630</name>
</gene>
<dbReference type="Proteomes" id="UP000630149">
    <property type="component" value="Unassembled WGS sequence"/>
</dbReference>
<reference evidence="2" key="2">
    <citation type="submission" date="2020-09" db="EMBL/GenBank/DDBJ databases">
        <authorList>
            <person name="Sun Q."/>
            <person name="Ohkuma M."/>
        </authorList>
    </citation>
    <scope>NUCLEOTIDE SEQUENCE</scope>
    <source>
        <strain evidence="2">JCM 13919</strain>
    </source>
</reference>
<evidence type="ECO:0000313" key="3">
    <source>
        <dbReference type="Proteomes" id="UP000630149"/>
    </source>
</evidence>
<evidence type="ECO:0000313" key="2">
    <source>
        <dbReference type="EMBL" id="GGI80777.1"/>
    </source>
</evidence>
<dbReference type="RefSeq" id="WP_131775824.1">
    <property type="nucleotide sequence ID" value="NZ_BMOB01000002.1"/>
</dbReference>
<proteinExistence type="predicted"/>
<feature type="chain" id="PRO_5037850312" evidence="1">
    <location>
        <begin position="25"/>
        <end position="84"/>
    </location>
</feature>
<name>A0A917JPR4_9GAMM</name>
<feature type="signal peptide" evidence="1">
    <location>
        <begin position="1"/>
        <end position="24"/>
    </location>
</feature>
<sequence length="84" mass="9681">MDIKNYLVILTVLSFALANSFAFAVEHDKKEVVATFKTEEGKEIRCLVHQDDKKIAETMQQGAILQLISDPLIFEWDPRGRWTE</sequence>
<keyword evidence="3" id="KW-1185">Reference proteome</keyword>
<reference evidence="2" key="1">
    <citation type="journal article" date="2014" name="Int. J. Syst. Evol. Microbiol.">
        <title>Complete genome sequence of Corynebacterium casei LMG S-19264T (=DSM 44701T), isolated from a smear-ripened cheese.</title>
        <authorList>
            <consortium name="US DOE Joint Genome Institute (JGI-PGF)"/>
            <person name="Walter F."/>
            <person name="Albersmeier A."/>
            <person name="Kalinowski J."/>
            <person name="Ruckert C."/>
        </authorList>
    </citation>
    <scope>NUCLEOTIDE SEQUENCE</scope>
    <source>
        <strain evidence="2">JCM 13919</strain>
    </source>
</reference>
<keyword evidence="1" id="KW-0732">Signal</keyword>
<dbReference type="AlphaFoldDB" id="A0A917JPR4"/>
<accession>A0A917JPR4</accession>
<organism evidence="2 3">
    <name type="scientific">Legionella impletisoli</name>
    <dbReference type="NCBI Taxonomy" id="343510"/>
    <lineage>
        <taxon>Bacteria</taxon>
        <taxon>Pseudomonadati</taxon>
        <taxon>Pseudomonadota</taxon>
        <taxon>Gammaproteobacteria</taxon>
        <taxon>Legionellales</taxon>
        <taxon>Legionellaceae</taxon>
        <taxon>Legionella</taxon>
    </lineage>
</organism>